<dbReference type="InterPro" id="IPR033479">
    <property type="entry name" value="dCache_1"/>
</dbReference>
<gene>
    <name evidence="12" type="ORF">CVE23_18330</name>
</gene>
<evidence type="ECO:0000256" key="7">
    <source>
        <dbReference type="ARBA" id="ARBA00022989"/>
    </source>
</evidence>
<dbReference type="Gene3D" id="3.30.70.270">
    <property type="match status" value="1"/>
</dbReference>
<evidence type="ECO:0000256" key="5">
    <source>
        <dbReference type="ARBA" id="ARBA00022475"/>
    </source>
</evidence>
<protein>
    <recommendedName>
        <fullName evidence="4">diguanylate cyclase</fullName>
        <ecNumber evidence="4">2.7.7.65</ecNumber>
    </recommendedName>
</protein>
<keyword evidence="13" id="KW-1185">Reference proteome</keyword>
<dbReference type="PANTHER" id="PTHR45138">
    <property type="entry name" value="REGULATORY COMPONENTS OF SENSORY TRANSDUCTION SYSTEM"/>
    <property type="match status" value="1"/>
</dbReference>
<organism evidence="12 13">
    <name type="scientific">Dickeya fangzhongdai</name>
    <dbReference type="NCBI Taxonomy" id="1778540"/>
    <lineage>
        <taxon>Bacteria</taxon>
        <taxon>Pseudomonadati</taxon>
        <taxon>Pseudomonadota</taxon>
        <taxon>Gammaproteobacteria</taxon>
        <taxon>Enterobacterales</taxon>
        <taxon>Pectobacteriaceae</taxon>
        <taxon>Dickeya</taxon>
    </lineage>
</organism>
<dbReference type="Pfam" id="PF02743">
    <property type="entry name" value="dCache_1"/>
    <property type="match status" value="1"/>
</dbReference>
<dbReference type="PANTHER" id="PTHR45138:SF9">
    <property type="entry name" value="DIGUANYLATE CYCLASE DGCM-RELATED"/>
    <property type="match status" value="1"/>
</dbReference>
<keyword evidence="8 10" id="KW-0472">Membrane</keyword>
<dbReference type="Pfam" id="PF00990">
    <property type="entry name" value="GGDEF"/>
    <property type="match status" value="1"/>
</dbReference>
<dbReference type="GO" id="GO:0043709">
    <property type="term" value="P:cell adhesion involved in single-species biofilm formation"/>
    <property type="evidence" value="ECO:0007669"/>
    <property type="project" value="TreeGrafter"/>
</dbReference>
<dbReference type="GO" id="GO:1902201">
    <property type="term" value="P:negative regulation of bacterial-type flagellum-dependent cell motility"/>
    <property type="evidence" value="ECO:0007669"/>
    <property type="project" value="TreeGrafter"/>
</dbReference>
<evidence type="ECO:0000313" key="13">
    <source>
        <dbReference type="Proteomes" id="UP000231901"/>
    </source>
</evidence>
<comment type="pathway">
    <text evidence="3">Purine metabolism; 3',5'-cyclic di-GMP biosynthesis.</text>
</comment>
<dbReference type="AlphaFoldDB" id="A0A2K8QRP0"/>
<dbReference type="InterPro" id="IPR029787">
    <property type="entry name" value="Nucleotide_cyclase"/>
</dbReference>
<dbReference type="KEGG" id="dfn:CVE23_18330"/>
<evidence type="ECO:0000256" key="3">
    <source>
        <dbReference type="ARBA" id="ARBA00004665"/>
    </source>
</evidence>
<dbReference type="CDD" id="cd18774">
    <property type="entry name" value="PDC2_HK_sensor"/>
    <property type="match status" value="1"/>
</dbReference>
<dbReference type="InterPro" id="IPR043128">
    <property type="entry name" value="Rev_trsase/Diguanyl_cyclase"/>
</dbReference>
<evidence type="ECO:0000256" key="2">
    <source>
        <dbReference type="ARBA" id="ARBA00004651"/>
    </source>
</evidence>
<evidence type="ECO:0000256" key="10">
    <source>
        <dbReference type="SAM" id="Phobius"/>
    </source>
</evidence>
<dbReference type="Gene3D" id="3.30.450.20">
    <property type="entry name" value="PAS domain"/>
    <property type="match status" value="1"/>
</dbReference>
<dbReference type="GO" id="GO:0052621">
    <property type="term" value="F:diguanylate cyclase activity"/>
    <property type="evidence" value="ECO:0007669"/>
    <property type="project" value="UniProtKB-EC"/>
</dbReference>
<evidence type="ECO:0000256" key="8">
    <source>
        <dbReference type="ARBA" id="ARBA00023136"/>
    </source>
</evidence>
<evidence type="ECO:0000256" key="4">
    <source>
        <dbReference type="ARBA" id="ARBA00012528"/>
    </source>
</evidence>
<dbReference type="EMBL" id="CP025003">
    <property type="protein sequence ID" value="ATZ95755.1"/>
    <property type="molecule type" value="Genomic_DNA"/>
</dbReference>
<evidence type="ECO:0000256" key="1">
    <source>
        <dbReference type="ARBA" id="ARBA00001946"/>
    </source>
</evidence>
<dbReference type="NCBIfam" id="TIGR00254">
    <property type="entry name" value="GGDEF"/>
    <property type="match status" value="1"/>
</dbReference>
<evidence type="ECO:0000313" key="12">
    <source>
        <dbReference type="EMBL" id="ATZ95755.1"/>
    </source>
</evidence>
<keyword evidence="6 10" id="KW-0812">Transmembrane</keyword>
<evidence type="ECO:0000256" key="6">
    <source>
        <dbReference type="ARBA" id="ARBA00022692"/>
    </source>
</evidence>
<keyword evidence="7 10" id="KW-1133">Transmembrane helix</keyword>
<dbReference type="SUPFAM" id="SSF55073">
    <property type="entry name" value="Nucleotide cyclase"/>
    <property type="match status" value="1"/>
</dbReference>
<feature type="domain" description="GGDEF" evidence="11">
    <location>
        <begin position="394"/>
        <end position="527"/>
    </location>
</feature>
<dbReference type="CDD" id="cd01949">
    <property type="entry name" value="GGDEF"/>
    <property type="match status" value="1"/>
</dbReference>
<evidence type="ECO:0000259" key="11">
    <source>
        <dbReference type="PROSITE" id="PS50887"/>
    </source>
</evidence>
<comment type="catalytic activity">
    <reaction evidence="9">
        <text>2 GTP = 3',3'-c-di-GMP + 2 diphosphate</text>
        <dbReference type="Rhea" id="RHEA:24898"/>
        <dbReference type="ChEBI" id="CHEBI:33019"/>
        <dbReference type="ChEBI" id="CHEBI:37565"/>
        <dbReference type="ChEBI" id="CHEBI:58805"/>
        <dbReference type="EC" id="2.7.7.65"/>
    </reaction>
</comment>
<dbReference type="RefSeq" id="WP_100850100.1">
    <property type="nucleotide sequence ID" value="NZ_CP107065.1"/>
</dbReference>
<name>A0A2K8QRP0_9GAMM</name>
<proteinExistence type="predicted"/>
<dbReference type="PROSITE" id="PS50887">
    <property type="entry name" value="GGDEF"/>
    <property type="match status" value="1"/>
</dbReference>
<evidence type="ECO:0000256" key="9">
    <source>
        <dbReference type="ARBA" id="ARBA00034247"/>
    </source>
</evidence>
<feature type="transmembrane region" description="Helical" evidence="10">
    <location>
        <begin position="12"/>
        <end position="32"/>
    </location>
</feature>
<comment type="subcellular location">
    <subcellularLocation>
        <location evidence="2">Cell membrane</location>
        <topology evidence="2">Multi-pass membrane protein</topology>
    </subcellularLocation>
</comment>
<dbReference type="CDD" id="cd12914">
    <property type="entry name" value="PDC1_DGC_like"/>
    <property type="match status" value="1"/>
</dbReference>
<dbReference type="EC" id="2.7.7.65" evidence="4"/>
<dbReference type="GO" id="GO:0005886">
    <property type="term" value="C:plasma membrane"/>
    <property type="evidence" value="ECO:0007669"/>
    <property type="project" value="UniProtKB-SubCell"/>
</dbReference>
<comment type="cofactor">
    <cofactor evidence="1">
        <name>Mg(2+)</name>
        <dbReference type="ChEBI" id="CHEBI:18420"/>
    </cofactor>
</comment>
<dbReference type="InterPro" id="IPR029151">
    <property type="entry name" value="Sensor-like_sf"/>
</dbReference>
<dbReference type="SMART" id="SM00267">
    <property type="entry name" value="GGDEF"/>
    <property type="match status" value="1"/>
</dbReference>
<accession>A0A2K8QRP0</accession>
<dbReference type="SUPFAM" id="SSF103190">
    <property type="entry name" value="Sensory domain-like"/>
    <property type="match status" value="2"/>
</dbReference>
<keyword evidence="5" id="KW-1003">Cell membrane</keyword>
<sequence>MRIKKLLQINLLHLILFISLSSMFVTLLNSYFTFYHVQKKLLIEQAVKVNSSYSAKLSATVDNFFSTSEEQLDYSARLIANHIQSGNFRSLQAELQRIHQLSHGFNSMLVITANSQVIAASPTSLNLTGITLTSNEHMTTLKAKRFFISAPHTSLSGNYIVYISYPIVDDVGNYLGYIGGSLYLNNRRILNEFMNTQFSNDSFNTYVIDKEGTIIYHRDASQIGRKFSDANILNSIANQGKGSFMMPDEQGIPSPASFIRTQKADWIIITQQSFHSLEEALNDVMLSVLKQGTPLGILTLLALSILAYYISKPLRQLAKSASSMDQLGVISKIRSVKSWYLEAEQLKRVLLMGTVLLHKRIGRLSSEAHTDLLSGMLNRRGMLESMEEIRSEYKKVSVIAIDIDHFKTINDSFGHDVGDEVIRKLSQQIRKNFRKTDLVCRIGGEEFLILLPGADIHVATVIAERLRNNVANTVYMPGSRHHQVTISIGVTTFNPQKSALDIAIKTADNALYKAKNGGRNQVVVEYLSDDISLAQH</sequence>
<dbReference type="FunFam" id="3.30.70.270:FF:000001">
    <property type="entry name" value="Diguanylate cyclase domain protein"/>
    <property type="match status" value="1"/>
</dbReference>
<dbReference type="InterPro" id="IPR050469">
    <property type="entry name" value="Diguanylate_Cyclase"/>
</dbReference>
<dbReference type="Proteomes" id="UP000231901">
    <property type="component" value="Chromosome"/>
</dbReference>
<reference evidence="13" key="1">
    <citation type="journal article" date="2018" name="Genome Announc.">
        <title>Complete genome sequence of a Dickeya fangzhongdai type strain causing bleeding canker of pear tree trunks.</title>
        <authorList>
            <person name="Zhao Y."/>
            <person name="Tian Y."/>
            <person name="Li X."/>
            <person name="Hu B."/>
        </authorList>
    </citation>
    <scope>NUCLEOTIDE SEQUENCE [LARGE SCALE GENOMIC DNA]</scope>
    <source>
        <strain evidence="13">DSM 101947</strain>
    </source>
</reference>
<dbReference type="InterPro" id="IPR000160">
    <property type="entry name" value="GGDEF_dom"/>
</dbReference>